<evidence type="ECO:0008006" key="4">
    <source>
        <dbReference type="Google" id="ProtNLM"/>
    </source>
</evidence>
<evidence type="ECO:0000313" key="3">
    <source>
        <dbReference type="Proteomes" id="UP000706172"/>
    </source>
</evidence>
<comment type="caution">
    <text evidence="2">The sequence shown here is derived from an EMBL/GenBank/DDBJ whole genome shotgun (WGS) entry which is preliminary data.</text>
</comment>
<dbReference type="Proteomes" id="UP000706172">
    <property type="component" value="Unassembled WGS sequence"/>
</dbReference>
<evidence type="ECO:0000256" key="1">
    <source>
        <dbReference type="SAM" id="SignalP"/>
    </source>
</evidence>
<dbReference type="AlphaFoldDB" id="A0A931G7G9"/>
<accession>A0A931G7G9</accession>
<dbReference type="PROSITE" id="PS51257">
    <property type="entry name" value="PROKAR_LIPOPROTEIN"/>
    <property type="match status" value="1"/>
</dbReference>
<reference evidence="2" key="1">
    <citation type="submission" date="2020-07" db="EMBL/GenBank/DDBJ databases">
        <title>Severe corrosion of carbon steel in oil field produced water can be linked to methanogenic archaea containing a special type of NiFe hydrogenase.</title>
        <authorList>
            <person name="Lahme S."/>
            <person name="Mand J."/>
            <person name="Longwell J."/>
            <person name="Smith R."/>
            <person name="Enning D."/>
        </authorList>
    </citation>
    <scope>NUCLEOTIDE SEQUENCE</scope>
    <source>
        <strain evidence="2">MIC098Bin6</strain>
    </source>
</reference>
<keyword evidence="1" id="KW-0732">Signal</keyword>
<protein>
    <recommendedName>
        <fullName evidence="4">Lipoprotein</fullName>
    </recommendedName>
</protein>
<gene>
    <name evidence="2" type="ORF">H0S81_01345</name>
</gene>
<sequence>MKQTIKIVTIMAALGCFVGLTGCNNIFSDTQPAESRAETVTPASVSEPAAKPSPESKKRTAVYYDFEDVLIPVELQVLQDKSMIVSTPGFTSGILMLKGRVERRSLINFFNNNMVKDNWAMVSQIASPNMAILVFEKSIKSAVISIKSEHIYTYVEVGVAARVNQGRLPDNTDALLESDLVQ</sequence>
<evidence type="ECO:0000313" key="2">
    <source>
        <dbReference type="EMBL" id="MBG0778563.1"/>
    </source>
</evidence>
<organism evidence="2 3">
    <name type="scientific">Desulfotignum balticum</name>
    <dbReference type="NCBI Taxonomy" id="115781"/>
    <lineage>
        <taxon>Bacteria</taxon>
        <taxon>Pseudomonadati</taxon>
        <taxon>Thermodesulfobacteriota</taxon>
        <taxon>Desulfobacteria</taxon>
        <taxon>Desulfobacterales</taxon>
        <taxon>Desulfobacteraceae</taxon>
        <taxon>Desulfotignum</taxon>
    </lineage>
</organism>
<proteinExistence type="predicted"/>
<feature type="signal peptide" evidence="1">
    <location>
        <begin position="1"/>
        <end position="21"/>
    </location>
</feature>
<dbReference type="EMBL" id="JACCQK010000051">
    <property type="protein sequence ID" value="MBG0778563.1"/>
    <property type="molecule type" value="Genomic_DNA"/>
</dbReference>
<name>A0A931G7G9_9BACT</name>
<feature type="chain" id="PRO_5036773310" description="Lipoprotein" evidence="1">
    <location>
        <begin position="22"/>
        <end position="182"/>
    </location>
</feature>